<evidence type="ECO:0000256" key="1">
    <source>
        <dbReference type="PROSITE-ProRule" id="PRU00169"/>
    </source>
</evidence>
<dbReference type="Gene3D" id="2.40.50.1020">
    <property type="entry name" value="LytTr DNA-binding domain"/>
    <property type="match status" value="1"/>
</dbReference>
<organism evidence="4 5">
    <name type="scientific">Carboxylicivirga linearis</name>
    <dbReference type="NCBI Taxonomy" id="1628157"/>
    <lineage>
        <taxon>Bacteria</taxon>
        <taxon>Pseudomonadati</taxon>
        <taxon>Bacteroidota</taxon>
        <taxon>Bacteroidia</taxon>
        <taxon>Marinilabiliales</taxon>
        <taxon>Marinilabiliaceae</taxon>
        <taxon>Carboxylicivirga</taxon>
    </lineage>
</organism>
<dbReference type="Proteomes" id="UP000708576">
    <property type="component" value="Unassembled WGS sequence"/>
</dbReference>
<dbReference type="SUPFAM" id="SSF52172">
    <property type="entry name" value="CheY-like"/>
    <property type="match status" value="1"/>
</dbReference>
<sequence length="253" mass="28810">MSESKLIKAIIVDDEPNNCLYLRKQLQKYCIQVEVCAMANNAAEGVQLIHQYQPDLVFLDIQMPGGNGFDLLESISERDFKVIFVTAYDQYAIKAIRYCAFDYLLKPINTIELQKAVDRVVAELKGHKKESRLQYETLKHNGAHSAKRIALPSAQRLLFVEVSDIIRCEAESNYTSIYLQSGAKELVSKTLKEYEELLAEEGFIRVHQSHLVNVQMIQSYEKADGGYLLMKDSSQVPISRLRKEKVMEVLGGE</sequence>
<evidence type="ECO:0000259" key="3">
    <source>
        <dbReference type="PROSITE" id="PS50930"/>
    </source>
</evidence>
<dbReference type="Pfam" id="PF00072">
    <property type="entry name" value="Response_reg"/>
    <property type="match status" value="1"/>
</dbReference>
<dbReference type="Pfam" id="PF04397">
    <property type="entry name" value="LytTR"/>
    <property type="match status" value="1"/>
</dbReference>
<comment type="caution">
    <text evidence="4">The sequence shown here is derived from an EMBL/GenBank/DDBJ whole genome shotgun (WGS) entry which is preliminary data.</text>
</comment>
<dbReference type="InterPro" id="IPR011006">
    <property type="entry name" value="CheY-like_superfamily"/>
</dbReference>
<dbReference type="PANTHER" id="PTHR37299">
    <property type="entry name" value="TRANSCRIPTIONAL REGULATOR-RELATED"/>
    <property type="match status" value="1"/>
</dbReference>
<dbReference type="RefSeq" id="WP_212217670.1">
    <property type="nucleotide sequence ID" value="NZ_JAGUCO010000020.1"/>
</dbReference>
<evidence type="ECO:0000259" key="2">
    <source>
        <dbReference type="PROSITE" id="PS50110"/>
    </source>
</evidence>
<proteinExistence type="predicted"/>
<feature type="domain" description="HTH LytTR-type" evidence="3">
    <location>
        <begin position="149"/>
        <end position="252"/>
    </location>
</feature>
<reference evidence="4 5" key="1">
    <citation type="journal article" date="2015" name="Int. J. Syst. Evol. Microbiol.">
        <title>Carboxylicivirga linearis sp. nov., isolated from a sea cucumber culture pond.</title>
        <authorList>
            <person name="Wang F.Q."/>
            <person name="Zhou Y.X."/>
            <person name="Lin X.Z."/>
            <person name="Chen G.J."/>
            <person name="Du Z.J."/>
        </authorList>
    </citation>
    <scope>NUCLEOTIDE SEQUENCE [LARGE SCALE GENOMIC DNA]</scope>
    <source>
        <strain evidence="4 5">FB218</strain>
    </source>
</reference>
<dbReference type="PROSITE" id="PS50930">
    <property type="entry name" value="HTH_LYTTR"/>
    <property type="match status" value="1"/>
</dbReference>
<evidence type="ECO:0000313" key="4">
    <source>
        <dbReference type="EMBL" id="MBS2100227.1"/>
    </source>
</evidence>
<dbReference type="PROSITE" id="PS50110">
    <property type="entry name" value="RESPONSE_REGULATORY"/>
    <property type="match status" value="1"/>
</dbReference>
<keyword evidence="1" id="KW-0597">Phosphoprotein</keyword>
<feature type="domain" description="Response regulatory" evidence="2">
    <location>
        <begin position="8"/>
        <end position="121"/>
    </location>
</feature>
<dbReference type="PANTHER" id="PTHR37299:SF1">
    <property type="entry name" value="STAGE 0 SPORULATION PROTEIN A HOMOLOG"/>
    <property type="match status" value="1"/>
</dbReference>
<evidence type="ECO:0000313" key="5">
    <source>
        <dbReference type="Proteomes" id="UP000708576"/>
    </source>
</evidence>
<dbReference type="InterPro" id="IPR001789">
    <property type="entry name" value="Sig_transdc_resp-reg_receiver"/>
</dbReference>
<dbReference type="SMART" id="SM00850">
    <property type="entry name" value="LytTR"/>
    <property type="match status" value="1"/>
</dbReference>
<gene>
    <name evidence="4" type="ORF">KEM10_18215</name>
</gene>
<dbReference type="SMART" id="SM00448">
    <property type="entry name" value="REC"/>
    <property type="match status" value="1"/>
</dbReference>
<protein>
    <submittedName>
        <fullName evidence="4">Response regulator transcription factor</fullName>
    </submittedName>
</protein>
<keyword evidence="5" id="KW-1185">Reference proteome</keyword>
<dbReference type="InterPro" id="IPR046947">
    <property type="entry name" value="LytR-like"/>
</dbReference>
<dbReference type="Gene3D" id="3.40.50.2300">
    <property type="match status" value="1"/>
</dbReference>
<accession>A0ABS5JZ92</accession>
<feature type="modified residue" description="4-aspartylphosphate" evidence="1">
    <location>
        <position position="60"/>
    </location>
</feature>
<name>A0ABS5JZ92_9BACT</name>
<dbReference type="EMBL" id="JAGUCO010000020">
    <property type="protein sequence ID" value="MBS2100227.1"/>
    <property type="molecule type" value="Genomic_DNA"/>
</dbReference>
<dbReference type="InterPro" id="IPR007492">
    <property type="entry name" value="LytTR_DNA-bd_dom"/>
</dbReference>